<keyword evidence="11 14" id="KW-0418">Kinase</keyword>
<dbReference type="Gene3D" id="3.40.50.300">
    <property type="entry name" value="P-loop containing nucleotide triphosphate hydrolases"/>
    <property type="match status" value="1"/>
</dbReference>
<evidence type="ECO:0000256" key="12">
    <source>
        <dbReference type="ARBA" id="ARBA00022840"/>
    </source>
</evidence>
<feature type="active site" description="GMP-histidine intermediate" evidence="15">
    <location>
        <position position="52"/>
    </location>
</feature>
<keyword evidence="18" id="KW-1185">Reference proteome</keyword>
<dbReference type="AlphaFoldDB" id="A0A238XMR1"/>
<dbReference type="OrthoDB" id="9788370at2"/>
<name>A0A238XMR1_9PROT</name>
<evidence type="ECO:0000256" key="1">
    <source>
        <dbReference type="ARBA" id="ARBA00000312"/>
    </source>
</evidence>
<accession>A0A238XMR1</accession>
<dbReference type="RefSeq" id="WP_089374229.1">
    <property type="nucleotide sequence ID" value="NZ_FZOA01000001.1"/>
</dbReference>
<reference evidence="18" key="1">
    <citation type="submission" date="2017-06" db="EMBL/GenBank/DDBJ databases">
        <authorList>
            <person name="Varghese N."/>
            <person name="Submissions S."/>
        </authorList>
    </citation>
    <scope>NUCLEOTIDE SEQUENCE [LARGE SCALE GENOMIC DNA]</scope>
    <source>
        <strain evidence="18">Ca-68</strain>
    </source>
</reference>
<gene>
    <name evidence="17" type="ORF">SAMN05192560_0048</name>
</gene>
<evidence type="ECO:0000256" key="8">
    <source>
        <dbReference type="ARBA" id="ARBA00022573"/>
    </source>
</evidence>
<dbReference type="InterPro" id="IPR003203">
    <property type="entry name" value="CobU/CobP"/>
</dbReference>
<feature type="binding site" evidence="16">
    <location>
        <begin position="11"/>
        <end position="18"/>
    </location>
    <ligand>
        <name>GTP</name>
        <dbReference type="ChEBI" id="CHEBI:37565"/>
    </ligand>
</feature>
<comment type="pathway">
    <text evidence="6 14">Cofactor biosynthesis; adenosylcobalamin biosynthesis; adenosylcobalamin from cob(II)yrinate a,c-diamide: step 5/7.</text>
</comment>
<dbReference type="EC" id="2.7.1.156" evidence="14"/>
<proteinExistence type="inferred from homology"/>
<dbReference type="EC" id="2.7.7.62" evidence="14"/>
<keyword evidence="10 14" id="KW-0547">Nucleotide-binding</keyword>
<dbReference type="PANTHER" id="PTHR34848">
    <property type="match status" value="1"/>
</dbReference>
<comment type="catalytic activity">
    <reaction evidence="3">
        <text>adenosylcob(III)inamide + GTP = adenosylcob(III)inamide phosphate + GDP + H(+)</text>
        <dbReference type="Rhea" id="RHEA:15765"/>
        <dbReference type="ChEBI" id="CHEBI:2480"/>
        <dbReference type="ChEBI" id="CHEBI:15378"/>
        <dbReference type="ChEBI" id="CHEBI:37565"/>
        <dbReference type="ChEBI" id="CHEBI:58189"/>
        <dbReference type="ChEBI" id="CHEBI:58502"/>
        <dbReference type="EC" id="2.7.1.156"/>
    </reaction>
</comment>
<evidence type="ECO:0000313" key="17">
    <source>
        <dbReference type="EMBL" id="SNR60217.1"/>
    </source>
</evidence>
<dbReference type="EMBL" id="FZOA01000001">
    <property type="protein sequence ID" value="SNR60217.1"/>
    <property type="molecule type" value="Genomic_DNA"/>
</dbReference>
<evidence type="ECO:0000256" key="3">
    <source>
        <dbReference type="ARBA" id="ARBA00001522"/>
    </source>
</evidence>
<evidence type="ECO:0000256" key="7">
    <source>
        <dbReference type="ARBA" id="ARBA00007490"/>
    </source>
</evidence>
<feature type="binding site" evidence="16">
    <location>
        <begin position="36"/>
        <end position="38"/>
    </location>
    <ligand>
        <name>GTP</name>
        <dbReference type="ChEBI" id="CHEBI:37565"/>
    </ligand>
</feature>
<comment type="pathway">
    <text evidence="5 14">Cofactor biosynthesis; adenosylcobalamin biosynthesis; adenosylcobalamin from cob(II)yrinate a,c-diamide: step 6/7.</text>
</comment>
<evidence type="ECO:0000256" key="2">
    <source>
        <dbReference type="ARBA" id="ARBA00000711"/>
    </source>
</evidence>
<comment type="similarity">
    <text evidence="7 14">Belongs to the CobU/CobP family.</text>
</comment>
<dbReference type="UniPathway" id="UPA00148">
    <property type="reaction ID" value="UER00236"/>
</dbReference>
<dbReference type="InterPro" id="IPR027417">
    <property type="entry name" value="P-loop_NTPase"/>
</dbReference>
<keyword evidence="13 14" id="KW-0342">GTP-binding</keyword>
<evidence type="ECO:0000256" key="15">
    <source>
        <dbReference type="PIRSR" id="PIRSR006135-1"/>
    </source>
</evidence>
<keyword evidence="17" id="KW-0548">Nucleotidyltransferase</keyword>
<dbReference type="SUPFAM" id="SSF52540">
    <property type="entry name" value="P-loop containing nucleoside triphosphate hydrolases"/>
    <property type="match status" value="1"/>
</dbReference>
<dbReference type="CDD" id="cd00544">
    <property type="entry name" value="CobU"/>
    <property type="match status" value="1"/>
</dbReference>
<dbReference type="PANTHER" id="PTHR34848:SF1">
    <property type="entry name" value="BIFUNCTIONAL ADENOSYLCOBALAMIN BIOSYNTHESIS PROTEIN COBU"/>
    <property type="match status" value="1"/>
</dbReference>
<protein>
    <recommendedName>
        <fullName evidence="14">Bifunctional adenosylcobalamin biosynthesis protein</fullName>
        <ecNumber evidence="14">2.7.1.156</ecNumber>
        <ecNumber evidence="14">2.7.7.62</ecNumber>
    </recommendedName>
</protein>
<organism evidence="17 18">
    <name type="scientific">Methylobacillus rhizosphaerae</name>
    <dbReference type="NCBI Taxonomy" id="551994"/>
    <lineage>
        <taxon>Bacteria</taxon>
        <taxon>Pseudomonadati</taxon>
        <taxon>Pseudomonadota</taxon>
        <taxon>Betaproteobacteria</taxon>
        <taxon>Nitrosomonadales</taxon>
        <taxon>Methylophilaceae</taxon>
        <taxon>Methylobacillus</taxon>
    </lineage>
</organism>
<evidence type="ECO:0000256" key="13">
    <source>
        <dbReference type="ARBA" id="ARBA00023134"/>
    </source>
</evidence>
<dbReference type="GO" id="GO:0008820">
    <property type="term" value="F:cobinamide phosphate guanylyltransferase activity"/>
    <property type="evidence" value="ECO:0007669"/>
    <property type="project" value="UniProtKB-UniRule"/>
</dbReference>
<dbReference type="GO" id="GO:0005525">
    <property type="term" value="F:GTP binding"/>
    <property type="evidence" value="ECO:0007669"/>
    <property type="project" value="UniProtKB-UniRule"/>
</dbReference>
<feature type="binding site" evidence="16">
    <location>
        <position position="86"/>
    </location>
    <ligand>
        <name>GTP</name>
        <dbReference type="ChEBI" id="CHEBI:37565"/>
    </ligand>
</feature>
<evidence type="ECO:0000256" key="6">
    <source>
        <dbReference type="ARBA" id="ARBA00005159"/>
    </source>
</evidence>
<dbReference type="GO" id="GO:0043752">
    <property type="term" value="F:adenosylcobinamide kinase activity"/>
    <property type="evidence" value="ECO:0007669"/>
    <property type="project" value="UniProtKB-EC"/>
</dbReference>
<dbReference type="Proteomes" id="UP000198305">
    <property type="component" value="Unassembled WGS sequence"/>
</dbReference>
<sequence length="178" mass="19372">MNAHDHHLILGGARSGKSAHAEQLASESGLEVVYIATAQVYDSEFGQRVSHHQQRRPAHWRTVEVPHKLADTLRSEARPGRCLLVDCLTLWLAQCICPECAPPEGVDWQAERSALLEALPALPGKILFVSNEVGMGIVPLGEINRQFQDEAGRLNQAVAALCNKVSFIAAGLPLALKE</sequence>
<evidence type="ECO:0000256" key="5">
    <source>
        <dbReference type="ARBA" id="ARBA00004692"/>
    </source>
</evidence>
<dbReference type="Pfam" id="PF02283">
    <property type="entry name" value="CobU"/>
    <property type="match status" value="1"/>
</dbReference>
<keyword evidence="9 14" id="KW-0808">Transferase</keyword>
<dbReference type="NCBIfam" id="NF004469">
    <property type="entry name" value="PRK05800.1"/>
    <property type="match status" value="1"/>
</dbReference>
<evidence type="ECO:0000256" key="11">
    <source>
        <dbReference type="ARBA" id="ARBA00022777"/>
    </source>
</evidence>
<comment type="catalytic activity">
    <reaction evidence="2 14">
        <text>adenosylcob(III)inamide phosphate + GTP + H(+) = adenosylcob(III)inamide-GDP + diphosphate</text>
        <dbReference type="Rhea" id="RHEA:22712"/>
        <dbReference type="ChEBI" id="CHEBI:15378"/>
        <dbReference type="ChEBI" id="CHEBI:33019"/>
        <dbReference type="ChEBI" id="CHEBI:37565"/>
        <dbReference type="ChEBI" id="CHEBI:58502"/>
        <dbReference type="ChEBI" id="CHEBI:60487"/>
        <dbReference type="EC" id="2.7.7.62"/>
    </reaction>
</comment>
<evidence type="ECO:0000256" key="9">
    <source>
        <dbReference type="ARBA" id="ARBA00022679"/>
    </source>
</evidence>
<feature type="binding site" evidence="16">
    <location>
        <position position="64"/>
    </location>
    <ligand>
        <name>GTP</name>
        <dbReference type="ChEBI" id="CHEBI:37565"/>
    </ligand>
</feature>
<evidence type="ECO:0000256" key="4">
    <source>
        <dbReference type="ARBA" id="ARBA00003889"/>
    </source>
</evidence>
<dbReference type="PIRSF" id="PIRSF006135">
    <property type="entry name" value="CobU"/>
    <property type="match status" value="1"/>
</dbReference>
<dbReference type="GO" id="GO:0005524">
    <property type="term" value="F:ATP binding"/>
    <property type="evidence" value="ECO:0007669"/>
    <property type="project" value="UniProtKB-UniRule"/>
</dbReference>
<keyword evidence="12 14" id="KW-0067">ATP-binding</keyword>
<comment type="function">
    <text evidence="4 14">Catalyzes ATP-dependent phosphorylation of adenosylcobinamide and addition of GMP to adenosylcobinamide phosphate.</text>
</comment>
<evidence type="ECO:0000256" key="10">
    <source>
        <dbReference type="ARBA" id="ARBA00022741"/>
    </source>
</evidence>
<evidence type="ECO:0000256" key="16">
    <source>
        <dbReference type="PIRSR" id="PIRSR006135-2"/>
    </source>
</evidence>
<comment type="catalytic activity">
    <reaction evidence="1 14">
        <text>adenosylcob(III)inamide + ATP = adenosylcob(III)inamide phosphate + ADP + H(+)</text>
        <dbReference type="Rhea" id="RHEA:15769"/>
        <dbReference type="ChEBI" id="CHEBI:2480"/>
        <dbReference type="ChEBI" id="CHEBI:15378"/>
        <dbReference type="ChEBI" id="CHEBI:30616"/>
        <dbReference type="ChEBI" id="CHEBI:58502"/>
        <dbReference type="ChEBI" id="CHEBI:456216"/>
        <dbReference type="EC" id="2.7.1.156"/>
    </reaction>
</comment>
<evidence type="ECO:0000256" key="14">
    <source>
        <dbReference type="PIRNR" id="PIRNR006135"/>
    </source>
</evidence>
<keyword evidence="8 14" id="KW-0169">Cobalamin biosynthesis</keyword>
<dbReference type="GO" id="GO:0009236">
    <property type="term" value="P:cobalamin biosynthetic process"/>
    <property type="evidence" value="ECO:0007669"/>
    <property type="project" value="UniProtKB-UniRule"/>
</dbReference>
<evidence type="ECO:0000313" key="18">
    <source>
        <dbReference type="Proteomes" id="UP000198305"/>
    </source>
</evidence>